<dbReference type="Proteomes" id="UP001626550">
    <property type="component" value="Unassembled WGS sequence"/>
</dbReference>
<gene>
    <name evidence="3" type="ORF">Ciccas_004055</name>
</gene>
<dbReference type="InterPro" id="IPR035969">
    <property type="entry name" value="Rab-GAP_TBC_sf"/>
</dbReference>
<dbReference type="Gene3D" id="1.10.8.270">
    <property type="entry name" value="putative rabgap domain of human tbc1 domain family member 14 like domains"/>
    <property type="match status" value="1"/>
</dbReference>
<accession>A0ABD2QCR0</accession>
<name>A0ABD2QCR0_9PLAT</name>
<dbReference type="PROSITE" id="PS50086">
    <property type="entry name" value="TBC_RABGAP"/>
    <property type="match status" value="1"/>
</dbReference>
<keyword evidence="4" id="KW-1185">Reference proteome</keyword>
<feature type="region of interest" description="Disordered" evidence="1">
    <location>
        <begin position="187"/>
        <end position="231"/>
    </location>
</feature>
<feature type="compositionally biased region" description="Polar residues" evidence="1">
    <location>
        <begin position="200"/>
        <end position="219"/>
    </location>
</feature>
<proteinExistence type="predicted"/>
<feature type="compositionally biased region" description="Polar residues" evidence="1">
    <location>
        <begin position="128"/>
        <end position="154"/>
    </location>
</feature>
<dbReference type="Gene3D" id="1.10.10.750">
    <property type="entry name" value="Ypt/Rab-GAP domain of gyp1p, domain 1"/>
    <property type="match status" value="1"/>
</dbReference>
<evidence type="ECO:0000256" key="1">
    <source>
        <dbReference type="SAM" id="MobiDB-lite"/>
    </source>
</evidence>
<dbReference type="Gene3D" id="1.10.472.80">
    <property type="entry name" value="Ypt/Rab-GAP domain of gyp1p, domain 3"/>
    <property type="match status" value="1"/>
</dbReference>
<dbReference type="PANTHER" id="PTHR47219:SF4">
    <property type="entry name" value="TBC1 DOMAIN FAMILY MEMBER 10A"/>
    <property type="match status" value="1"/>
</dbReference>
<dbReference type="EMBL" id="JBJKFK010000404">
    <property type="protein sequence ID" value="KAL3317285.1"/>
    <property type="molecule type" value="Genomic_DNA"/>
</dbReference>
<feature type="domain" description="Rab-GAP TBC" evidence="2">
    <location>
        <begin position="24"/>
        <end position="446"/>
    </location>
</feature>
<organism evidence="3 4">
    <name type="scientific">Cichlidogyrus casuarinus</name>
    <dbReference type="NCBI Taxonomy" id="1844966"/>
    <lineage>
        <taxon>Eukaryota</taxon>
        <taxon>Metazoa</taxon>
        <taxon>Spiralia</taxon>
        <taxon>Lophotrochozoa</taxon>
        <taxon>Platyhelminthes</taxon>
        <taxon>Monogenea</taxon>
        <taxon>Monopisthocotylea</taxon>
        <taxon>Dactylogyridea</taxon>
        <taxon>Ancyrocephalidae</taxon>
        <taxon>Cichlidogyrus</taxon>
    </lineage>
</organism>
<evidence type="ECO:0000313" key="4">
    <source>
        <dbReference type="Proteomes" id="UP001626550"/>
    </source>
</evidence>
<dbReference type="InterPro" id="IPR050302">
    <property type="entry name" value="Rab_GAP_TBC_domain"/>
</dbReference>
<dbReference type="AlphaFoldDB" id="A0ABD2QCR0"/>
<dbReference type="SMART" id="SM00164">
    <property type="entry name" value="TBC"/>
    <property type="match status" value="1"/>
</dbReference>
<feature type="compositionally biased region" description="Low complexity" evidence="1">
    <location>
        <begin position="187"/>
        <end position="196"/>
    </location>
</feature>
<protein>
    <recommendedName>
        <fullName evidence="2">Rab-GAP TBC domain-containing protein</fullName>
    </recommendedName>
</protein>
<dbReference type="SUPFAM" id="SSF47923">
    <property type="entry name" value="Ypt/Rab-GAP domain of gyp1p"/>
    <property type="match status" value="2"/>
</dbReference>
<dbReference type="Pfam" id="PF00566">
    <property type="entry name" value="RabGAP-TBC"/>
    <property type="match status" value="1"/>
</dbReference>
<feature type="region of interest" description="Disordered" evidence="1">
    <location>
        <begin position="123"/>
        <end position="160"/>
    </location>
</feature>
<evidence type="ECO:0000259" key="2">
    <source>
        <dbReference type="PROSITE" id="PS50086"/>
    </source>
</evidence>
<reference evidence="3 4" key="1">
    <citation type="submission" date="2024-11" db="EMBL/GenBank/DDBJ databases">
        <title>Adaptive evolution of stress response genes in parasites aligns with host niche diversity.</title>
        <authorList>
            <person name="Hahn C."/>
            <person name="Resl P."/>
        </authorList>
    </citation>
    <scope>NUCLEOTIDE SEQUENCE [LARGE SCALE GENOMIC DNA]</scope>
    <source>
        <strain evidence="3">EGGRZ-B1_66</strain>
        <tissue evidence="3">Body</tissue>
    </source>
</reference>
<dbReference type="InterPro" id="IPR000195">
    <property type="entry name" value="Rab-GAP-TBC_dom"/>
</dbReference>
<sequence length="552" mass="62401">MLKNWNRWETQKKRETLIIRGRKGIPDSFRGEAWQKLCKSPASSICKPEDVLLKERFSKKQRGFFSKRMDKAPSTLSLQVDGNHRKGFSFSNLSRKVSMSISNGNHIKTSNIASAHSSLVIKVPNGNKRPTNLPNHDSNLSDPNLNTSSASSGYHSKVHPSLPKTIQLSLSPVHLDNEPFLNALDTPKTGSLSSTKKTTDCSFPSSSLNSCCEDNSTSDLRPKKNSLFDPDTLDSDLKSNLSSSKLSCENSASVSTASCLNEFGRVSTLIPNKDPAFIDDPQEQYLLYKSERIDDANKEQIDKDINRQFPHHELFSQKQFGGQETLRDMLRAYVAKYPDDGYSQGQAPLAAVLLMYMPEMNAFWVLDRVCQKYLPNYYGLSMDNIQIDGLVLFALLKRVNSKVHKFLVKRDVTPPLVMLEWFMCIFIRTLPWSCVLRVLDMFFMEGNSALNSSCPYSASTAPKLICNFFLGKIVLFKVGLVLLLRCFVRSHDRKNCPDFDSVMTRLSSYPKTIPDVTAFVHDVLECPINHRMVANEVKKQSKKFNKEMNSRT</sequence>
<evidence type="ECO:0000313" key="3">
    <source>
        <dbReference type="EMBL" id="KAL3317285.1"/>
    </source>
</evidence>
<comment type="caution">
    <text evidence="3">The sequence shown here is derived from an EMBL/GenBank/DDBJ whole genome shotgun (WGS) entry which is preliminary data.</text>
</comment>
<dbReference type="PANTHER" id="PTHR47219">
    <property type="entry name" value="RAB GTPASE-ACTIVATING PROTEIN 1-LIKE"/>
    <property type="match status" value="1"/>
</dbReference>